<organism evidence="1 2">
    <name type="scientific">Nitrososphaera gargensis (strain Ga9.2)</name>
    <dbReference type="NCBI Taxonomy" id="1237085"/>
    <lineage>
        <taxon>Archaea</taxon>
        <taxon>Nitrososphaerota</taxon>
        <taxon>Nitrososphaeria</taxon>
        <taxon>Nitrososphaerales</taxon>
        <taxon>Nitrososphaeraceae</taxon>
        <taxon>Nitrososphaera</taxon>
    </lineage>
</organism>
<dbReference type="InParanoid" id="K0IGB9"/>
<dbReference type="AlphaFoldDB" id="K0IGB9"/>
<keyword evidence="2" id="KW-1185">Reference proteome</keyword>
<evidence type="ECO:0000313" key="2">
    <source>
        <dbReference type="Proteomes" id="UP000008037"/>
    </source>
</evidence>
<dbReference type="KEGG" id="nga:Ngar_c19130"/>
<dbReference type="EMBL" id="CP002408">
    <property type="protein sequence ID" value="AFU58845.1"/>
    <property type="molecule type" value="Genomic_DNA"/>
</dbReference>
<dbReference type="HOGENOM" id="CLU_2191107_0_0_2"/>
<gene>
    <name evidence="1" type="ordered locus">Ngar_c19130</name>
</gene>
<name>K0IGB9_NITGG</name>
<reference evidence="1 2" key="1">
    <citation type="journal article" date="2012" name="Environ. Microbiol.">
        <title>The genome of the ammonia-oxidizing Candidatus Nitrososphaera gargensis: insights into metabolic versatility and environmental adaptations.</title>
        <authorList>
            <person name="Spang A."/>
            <person name="Poehlein A."/>
            <person name="Offre P."/>
            <person name="Zumbragel S."/>
            <person name="Haider S."/>
            <person name="Rychlik N."/>
            <person name="Nowka B."/>
            <person name="Schmeisser C."/>
            <person name="Lebedeva E.V."/>
            <person name="Rattei T."/>
            <person name="Bohm C."/>
            <person name="Schmid M."/>
            <person name="Galushko A."/>
            <person name="Hatzenpichler R."/>
            <person name="Weinmaier T."/>
            <person name="Daniel R."/>
            <person name="Schleper C."/>
            <person name="Spieck E."/>
            <person name="Streit W."/>
            <person name="Wagner M."/>
        </authorList>
    </citation>
    <scope>NUCLEOTIDE SEQUENCE [LARGE SCALE GENOMIC DNA]</scope>
    <source>
        <strain evidence="2">Ga9.2</strain>
    </source>
</reference>
<sequence>MNLARGLTESFTYLNLAEVLGMLEYVGLNHGYGKVLGQGLTEKFASLDEWKQSWILDALQRDNDFSRTFANRIQKNLTYLSLQMRERIKGLAAKFPYLERSPLEKEKR</sequence>
<evidence type="ECO:0000313" key="1">
    <source>
        <dbReference type="EMBL" id="AFU58845.1"/>
    </source>
</evidence>
<dbReference type="Proteomes" id="UP000008037">
    <property type="component" value="Chromosome"/>
</dbReference>
<dbReference type="BioCyc" id="CNIT1237085:G1324-1911-MONOMER"/>
<accession>K0IGB9</accession>
<protein>
    <submittedName>
        <fullName evidence="1">Uncharacterized protein</fullName>
    </submittedName>
</protein>
<proteinExistence type="predicted"/>